<comment type="caution">
    <text evidence="1">The sequence shown here is derived from an EMBL/GenBank/DDBJ whole genome shotgun (WGS) entry which is preliminary data.</text>
</comment>
<proteinExistence type="predicted"/>
<sequence>MGKIKTPFEFPDLSVWPPLSNSPNITDDIQQTLATLAGYNGQQRHLLRCSDNGILTVVNPPNTGFINVGGLGAGGVYDGVPLRCSEVIVRAHPDNTDRVWLNLYAAADADDGWPLEANEYIVLSITDMQYLHLLIVAAAEKVIIAYTQ</sequence>
<reference evidence="1" key="1">
    <citation type="journal article" date="2014" name="Front. Microbiol.">
        <title>High frequency of phylogenetically diverse reductive dehalogenase-homologous genes in deep subseafloor sedimentary metagenomes.</title>
        <authorList>
            <person name="Kawai M."/>
            <person name="Futagami T."/>
            <person name="Toyoda A."/>
            <person name="Takaki Y."/>
            <person name="Nishi S."/>
            <person name="Hori S."/>
            <person name="Arai W."/>
            <person name="Tsubouchi T."/>
            <person name="Morono Y."/>
            <person name="Uchiyama I."/>
            <person name="Ito T."/>
            <person name="Fujiyama A."/>
            <person name="Inagaki F."/>
            <person name="Takami H."/>
        </authorList>
    </citation>
    <scope>NUCLEOTIDE SEQUENCE</scope>
    <source>
        <strain evidence="1">Expedition CK06-06</strain>
    </source>
</reference>
<dbReference type="AlphaFoldDB" id="X1RZK2"/>
<protein>
    <submittedName>
        <fullName evidence="1">Uncharacterized protein</fullName>
    </submittedName>
</protein>
<organism evidence="1">
    <name type="scientific">marine sediment metagenome</name>
    <dbReference type="NCBI Taxonomy" id="412755"/>
    <lineage>
        <taxon>unclassified sequences</taxon>
        <taxon>metagenomes</taxon>
        <taxon>ecological metagenomes</taxon>
    </lineage>
</organism>
<name>X1RZK2_9ZZZZ</name>
<dbReference type="EMBL" id="BARW01001160">
    <property type="protein sequence ID" value="GAI72356.1"/>
    <property type="molecule type" value="Genomic_DNA"/>
</dbReference>
<evidence type="ECO:0000313" key="1">
    <source>
        <dbReference type="EMBL" id="GAI72356.1"/>
    </source>
</evidence>
<gene>
    <name evidence="1" type="ORF">S12H4_03940</name>
</gene>
<accession>X1RZK2</accession>